<evidence type="ECO:0000256" key="3">
    <source>
        <dbReference type="ARBA" id="ARBA00023001"/>
    </source>
</evidence>
<name>A0A1V9G6G6_9BACT</name>
<dbReference type="Proteomes" id="UP000192796">
    <property type="component" value="Unassembled WGS sequence"/>
</dbReference>
<keyword evidence="10" id="KW-1185">Reference proteome</keyword>
<proteinExistence type="inferred from homology"/>
<dbReference type="SUPFAM" id="SSF51445">
    <property type="entry name" value="(Trans)glycosidases"/>
    <property type="match status" value="1"/>
</dbReference>
<dbReference type="GO" id="GO:0008422">
    <property type="term" value="F:beta-glucosidase activity"/>
    <property type="evidence" value="ECO:0007669"/>
    <property type="project" value="TreeGrafter"/>
</dbReference>
<gene>
    <name evidence="9" type="ORF">A3860_15460</name>
</gene>
<dbReference type="PANTHER" id="PTHR31297">
    <property type="entry name" value="GLUCAN ENDO-1,6-BETA-GLUCOSIDASE B"/>
    <property type="match status" value="1"/>
</dbReference>
<keyword evidence="2 7" id="KW-0378">Hydrolase</keyword>
<evidence type="ECO:0000256" key="1">
    <source>
        <dbReference type="ARBA" id="ARBA00005641"/>
    </source>
</evidence>
<reference evidence="9 10" key="1">
    <citation type="submission" date="2016-03" db="EMBL/GenBank/DDBJ databases">
        <title>Niastella vici sp. nov., isolated from farmland soil.</title>
        <authorList>
            <person name="Chen L."/>
            <person name="Wang D."/>
            <person name="Yang S."/>
            <person name="Wang G."/>
        </authorList>
    </citation>
    <scope>NUCLEOTIDE SEQUENCE [LARGE SCALE GENOMIC DNA]</scope>
    <source>
        <strain evidence="9 10">DJ57</strain>
    </source>
</reference>
<feature type="domain" description="Glycoside hydrolase family 5" evidence="8">
    <location>
        <begin position="55"/>
        <end position="364"/>
    </location>
</feature>
<comment type="caution">
    <text evidence="9">The sequence shown here is derived from an EMBL/GenBank/DDBJ whole genome shotgun (WGS) entry which is preliminary data.</text>
</comment>
<dbReference type="InterPro" id="IPR001547">
    <property type="entry name" value="Glyco_hydro_5"/>
</dbReference>
<sequence length="398" mass="45210">MNRRTFLRNVGLAAMGGLAGCSKVLPEITSLTQHTNNTNSNASTTAGTSKNRLPKWKGFNINDFFQPDPYYAGGSTPEEFFKWVADWGFDFIRMPVAYPYYLNLEKYQKYIHNDDVYKINESRVNQIEQTIYLAQKYNLHVSLNLHRAPGYCVSTGYNEPYNLFKEKDAQDAFCYHWSYWAKRFKNTSTGKISFDLVNEPCYRADVNDTSSTTTAIPGSVYRSVAQAAAQVIRAENSNYYIIADGNNGGSDVVPELADLNIAQSCRGYTPFEISHYKAPWVYADAAYQPTPLWPGTVGGRYFSRATLEEYYKPWIEMVNQGVGVHCGECGCWNQTPHDVFLAWFGDVLDILTSNGIGFALWELKGDFGILNSNRADVQYEDWYGYKLDKKLLTLMQSK</sequence>
<dbReference type="Pfam" id="PF00150">
    <property type="entry name" value="Cellulase"/>
    <property type="match status" value="1"/>
</dbReference>
<dbReference type="GO" id="GO:0009986">
    <property type="term" value="C:cell surface"/>
    <property type="evidence" value="ECO:0007669"/>
    <property type="project" value="TreeGrafter"/>
</dbReference>
<dbReference type="InterPro" id="IPR017853">
    <property type="entry name" value="GH"/>
</dbReference>
<evidence type="ECO:0000256" key="2">
    <source>
        <dbReference type="ARBA" id="ARBA00022801"/>
    </source>
</evidence>
<evidence type="ECO:0000259" key="8">
    <source>
        <dbReference type="Pfam" id="PF00150"/>
    </source>
</evidence>
<evidence type="ECO:0000256" key="7">
    <source>
        <dbReference type="RuleBase" id="RU361153"/>
    </source>
</evidence>
<protein>
    <submittedName>
        <fullName evidence="9">Glycosyl hydrolase family 5</fullName>
    </submittedName>
</protein>
<evidence type="ECO:0000313" key="9">
    <source>
        <dbReference type="EMBL" id="OQP66088.1"/>
    </source>
</evidence>
<evidence type="ECO:0000256" key="5">
    <source>
        <dbReference type="ARBA" id="ARBA00023295"/>
    </source>
</evidence>
<dbReference type="GO" id="GO:0030245">
    <property type="term" value="P:cellulose catabolic process"/>
    <property type="evidence" value="ECO:0007669"/>
    <property type="project" value="UniProtKB-KW"/>
</dbReference>
<comment type="similarity">
    <text evidence="1 7">Belongs to the glycosyl hydrolase 5 (cellulase A) family.</text>
</comment>
<evidence type="ECO:0000256" key="4">
    <source>
        <dbReference type="ARBA" id="ARBA00023277"/>
    </source>
</evidence>
<evidence type="ECO:0000256" key="6">
    <source>
        <dbReference type="ARBA" id="ARBA00023326"/>
    </source>
</evidence>
<keyword evidence="4" id="KW-0119">Carbohydrate metabolism</keyword>
<dbReference type="AlphaFoldDB" id="A0A1V9G6G6"/>
<keyword evidence="6" id="KW-0624">Polysaccharide degradation</keyword>
<evidence type="ECO:0000313" key="10">
    <source>
        <dbReference type="Proteomes" id="UP000192796"/>
    </source>
</evidence>
<dbReference type="PANTHER" id="PTHR31297:SF41">
    <property type="entry name" value="ENDOGLUCANASE, PUTATIVE (AFU_ORTHOLOGUE AFUA_5G01830)-RELATED"/>
    <property type="match status" value="1"/>
</dbReference>
<dbReference type="InterPro" id="IPR050386">
    <property type="entry name" value="Glycosyl_hydrolase_5"/>
</dbReference>
<organism evidence="9 10">
    <name type="scientific">Niastella vici</name>
    <dbReference type="NCBI Taxonomy" id="1703345"/>
    <lineage>
        <taxon>Bacteria</taxon>
        <taxon>Pseudomonadati</taxon>
        <taxon>Bacteroidota</taxon>
        <taxon>Chitinophagia</taxon>
        <taxon>Chitinophagales</taxon>
        <taxon>Chitinophagaceae</taxon>
        <taxon>Niastella</taxon>
    </lineage>
</organism>
<dbReference type="GO" id="GO:0005576">
    <property type="term" value="C:extracellular region"/>
    <property type="evidence" value="ECO:0007669"/>
    <property type="project" value="TreeGrafter"/>
</dbReference>
<keyword evidence="5 7" id="KW-0326">Glycosidase</keyword>
<accession>A0A1V9G6G6</accession>
<dbReference type="PROSITE" id="PS51257">
    <property type="entry name" value="PROKAR_LIPOPROTEIN"/>
    <property type="match status" value="1"/>
</dbReference>
<dbReference type="STRING" id="1703345.A3860_15460"/>
<dbReference type="Gene3D" id="3.20.20.80">
    <property type="entry name" value="Glycosidases"/>
    <property type="match status" value="1"/>
</dbReference>
<keyword evidence="3" id="KW-0136">Cellulose degradation</keyword>
<dbReference type="EMBL" id="LVYD01000013">
    <property type="protein sequence ID" value="OQP66088.1"/>
    <property type="molecule type" value="Genomic_DNA"/>
</dbReference>